<dbReference type="NCBIfam" id="TIGR01509">
    <property type="entry name" value="HAD-SF-IA-v3"/>
    <property type="match status" value="1"/>
</dbReference>
<dbReference type="KEGG" id="kng:KNAG_0B00450"/>
<dbReference type="NCBIfam" id="TIGR01993">
    <property type="entry name" value="Pyr-5-nucltdase"/>
    <property type="match status" value="1"/>
</dbReference>
<dbReference type="Pfam" id="PF00702">
    <property type="entry name" value="Hydrolase"/>
    <property type="match status" value="1"/>
</dbReference>
<dbReference type="SFLD" id="SFLDG01132">
    <property type="entry name" value="C1.5.3:_5'-Nucleotidase_Like"/>
    <property type="match status" value="1"/>
</dbReference>
<dbReference type="InterPro" id="IPR023214">
    <property type="entry name" value="HAD_sf"/>
</dbReference>
<dbReference type="GeneID" id="34524144"/>
<dbReference type="FunFam" id="1.10.150.450:FF:000001">
    <property type="entry name" value="SDT1p Pyrimidine nucleotidase"/>
    <property type="match status" value="1"/>
</dbReference>
<dbReference type="eggNOG" id="KOG3109">
    <property type="taxonomic scope" value="Eukaryota"/>
</dbReference>
<reference evidence="1 2" key="1">
    <citation type="journal article" date="2011" name="Proc. Natl. Acad. Sci. U.S.A.">
        <title>Evolutionary erosion of yeast sex chromosomes by mating-type switching accidents.</title>
        <authorList>
            <person name="Gordon J.L."/>
            <person name="Armisen D."/>
            <person name="Proux-Wera E."/>
            <person name="Oheigeartaigh S.S."/>
            <person name="Byrne K.P."/>
            <person name="Wolfe K.H."/>
        </authorList>
    </citation>
    <scope>NUCLEOTIDE SEQUENCE [LARGE SCALE GENOMIC DNA]</scope>
    <source>
        <strain evidence="2">ATCC MYA-139 / BCRC 22969 / CBS 8797 / CCRC 22969 / KCTC 17520 / NBRC 10181 / NCYC 3082</strain>
    </source>
</reference>
<dbReference type="InterPro" id="IPR052791">
    <property type="entry name" value="SSM1_domain"/>
</dbReference>
<dbReference type="InterPro" id="IPR010237">
    <property type="entry name" value="Pyr-5-nucltdase"/>
</dbReference>
<dbReference type="InterPro" id="IPR036412">
    <property type="entry name" value="HAD-like_sf"/>
</dbReference>
<dbReference type="Gene3D" id="1.10.150.450">
    <property type="match status" value="1"/>
</dbReference>
<reference evidence="2" key="2">
    <citation type="submission" date="2012-08" db="EMBL/GenBank/DDBJ databases">
        <title>Genome sequence of Kazachstania naganishii.</title>
        <authorList>
            <person name="Gordon J.L."/>
            <person name="Armisen D."/>
            <person name="Proux-Wera E."/>
            <person name="OhEigeartaigh S.S."/>
            <person name="Byrne K.P."/>
            <person name="Wolfe K.H."/>
        </authorList>
    </citation>
    <scope>NUCLEOTIDE SEQUENCE [LARGE SCALE GENOMIC DNA]</scope>
    <source>
        <strain evidence="2">ATCC MYA-139 / BCRC 22969 / CBS 8797 / CCRC 22969 / KCTC 17520 / NBRC 10181 / NCYC 3082</strain>
    </source>
</reference>
<dbReference type="OMA" id="NQVESEC"/>
<dbReference type="OrthoDB" id="1065058at2759"/>
<dbReference type="SFLD" id="SFLDS00003">
    <property type="entry name" value="Haloacid_Dehalogenase"/>
    <property type="match status" value="1"/>
</dbReference>
<dbReference type="SUPFAM" id="SSF56784">
    <property type="entry name" value="HAD-like"/>
    <property type="match status" value="1"/>
</dbReference>
<dbReference type="RefSeq" id="XP_022462740.1">
    <property type="nucleotide sequence ID" value="XM_022611319.1"/>
</dbReference>
<dbReference type="PANTHER" id="PTHR47438:SF1">
    <property type="entry name" value="PHOSPHATE METABOLISM PROTEIN 8-RELATED"/>
    <property type="match status" value="1"/>
</dbReference>
<dbReference type="EMBL" id="HE978315">
    <property type="protein sequence ID" value="CCK68494.1"/>
    <property type="molecule type" value="Genomic_DNA"/>
</dbReference>
<dbReference type="AlphaFoldDB" id="J7S352"/>
<name>J7S352_HUIN7</name>
<evidence type="ECO:0008006" key="3">
    <source>
        <dbReference type="Google" id="ProtNLM"/>
    </source>
</evidence>
<proteinExistence type="predicted"/>
<dbReference type="Proteomes" id="UP000006310">
    <property type="component" value="Chromosome 2"/>
</dbReference>
<evidence type="ECO:0000313" key="1">
    <source>
        <dbReference type="EMBL" id="CCK68494.1"/>
    </source>
</evidence>
<dbReference type="STRING" id="1071383.J7S352"/>
<organism evidence="1 2">
    <name type="scientific">Huiozyma naganishii (strain ATCC MYA-139 / BCRC 22969 / CBS 8797 / KCTC 17520 / NBRC 10181 / NCYC 3082 / Yp74L-3)</name>
    <name type="common">Yeast</name>
    <name type="synonym">Kazachstania naganishii</name>
    <dbReference type="NCBI Taxonomy" id="1071383"/>
    <lineage>
        <taxon>Eukaryota</taxon>
        <taxon>Fungi</taxon>
        <taxon>Dikarya</taxon>
        <taxon>Ascomycota</taxon>
        <taxon>Saccharomycotina</taxon>
        <taxon>Saccharomycetes</taxon>
        <taxon>Saccharomycetales</taxon>
        <taxon>Saccharomycetaceae</taxon>
        <taxon>Huiozyma</taxon>
    </lineage>
</organism>
<dbReference type="Gene3D" id="3.40.50.1000">
    <property type="entry name" value="HAD superfamily/HAD-like"/>
    <property type="match status" value="1"/>
</dbReference>
<protein>
    <recommendedName>
        <fullName evidence="3">Pyrimidine 5'-nucleotidase</fullName>
    </recommendedName>
</protein>
<dbReference type="GO" id="GO:0008252">
    <property type="term" value="F:nucleotidase activity"/>
    <property type="evidence" value="ECO:0007669"/>
    <property type="project" value="EnsemblFungi"/>
</dbReference>
<dbReference type="GO" id="GO:0009166">
    <property type="term" value="P:nucleotide catabolic process"/>
    <property type="evidence" value="ECO:0007669"/>
    <property type="project" value="TreeGrafter"/>
</dbReference>
<dbReference type="SFLD" id="SFLDG01129">
    <property type="entry name" value="C1.5:_HAD__Beta-PGM__Phosphata"/>
    <property type="match status" value="1"/>
</dbReference>
<dbReference type="GO" id="GO:0006206">
    <property type="term" value="P:pyrimidine nucleobase metabolic process"/>
    <property type="evidence" value="ECO:0007669"/>
    <property type="project" value="EnsemblFungi"/>
</dbReference>
<dbReference type="HOGENOM" id="CLU_059493_0_1_1"/>
<gene>
    <name evidence="1" type="primary">KNAG0B00450</name>
    <name evidence="1" type="ordered locus">KNAG_0B00450</name>
</gene>
<accession>J7S352</accession>
<dbReference type="InterPro" id="IPR006439">
    <property type="entry name" value="HAD-SF_hydro_IA"/>
</dbReference>
<dbReference type="PANTHER" id="PTHR47438">
    <property type="entry name" value="PHOSPHATE METABOLISM PROTEIN 8-RELATED"/>
    <property type="match status" value="1"/>
</dbReference>
<evidence type="ECO:0000313" key="2">
    <source>
        <dbReference type="Proteomes" id="UP000006310"/>
    </source>
</evidence>
<sequence>MTVLEDDVQRYKESIEEQLLLNRQHLASLTHPGCRLNFELGPCSNGGDGDGTPTEGKVFLFDIDNCLYRSSTRIHDLMQQYIVRYFQHTLELDHATACEMNRRYYKEYGLAIRGLVMWHGVDAMEYNRMVDDALPLQDILSPDLELRQMLLQLRSSGKFEKLWLFTNAYRNHAVRCVSLLGVADLFDGLTYCDYAELDSIVCKPDVKAFDKVKKHTGVHSYEQFHFIDDSGNNVHTGLQLGMERCIHVVEHARDDMHDILGDSPEGASVVERITQLPLVAPELFTRD</sequence>
<keyword evidence="2" id="KW-1185">Reference proteome</keyword>